<gene>
    <name evidence="1" type="ORF">GMA92_09725</name>
</gene>
<proteinExistence type="predicted"/>
<dbReference type="RefSeq" id="WP_006785592.1">
    <property type="nucleotide sequence ID" value="NZ_CABJBH010000004.1"/>
</dbReference>
<dbReference type="Proteomes" id="UP000487649">
    <property type="component" value="Unassembled WGS sequence"/>
</dbReference>
<comment type="caution">
    <text evidence="1">The sequence shown here is derived from an EMBL/GenBank/DDBJ whole genome shotgun (WGS) entry which is preliminary data.</text>
</comment>
<name>A0A173SJR4_9FIRM</name>
<dbReference type="EMBL" id="WMQE01000021">
    <property type="protein sequence ID" value="MTK21697.1"/>
    <property type="molecule type" value="Genomic_DNA"/>
</dbReference>
<evidence type="ECO:0000313" key="2">
    <source>
        <dbReference type="Proteomes" id="UP000487649"/>
    </source>
</evidence>
<accession>A0A173SJR4</accession>
<protein>
    <submittedName>
        <fullName evidence="1">Uncharacterized protein</fullName>
    </submittedName>
</protein>
<dbReference type="GeneID" id="60059606"/>
<evidence type="ECO:0000313" key="1">
    <source>
        <dbReference type="EMBL" id="MTK21697.1"/>
    </source>
</evidence>
<sequence length="132" mass="15276">MRNYYLVLELLPVCGFIYAHYCEKHHSNYPNTSKGYPNKRIKKSRQGWEVGNQIMAQAIKSVTTIMILLNVIFFFMNVLNYGFATLLNLLMIGIGIYTGEKQLRVCINEKGIVMATPKVKVKRYLLPKLTRK</sequence>
<dbReference type="AlphaFoldDB" id="A0A173SJR4"/>
<reference evidence="1 2" key="1">
    <citation type="journal article" date="2019" name="Nat. Med.">
        <title>A library of human gut bacterial isolates paired with longitudinal multiomics data enables mechanistic microbiome research.</title>
        <authorList>
            <person name="Poyet M."/>
            <person name="Groussin M."/>
            <person name="Gibbons S.M."/>
            <person name="Avila-Pacheco J."/>
            <person name="Jiang X."/>
            <person name="Kearney S.M."/>
            <person name="Perrotta A.R."/>
            <person name="Berdy B."/>
            <person name="Zhao S."/>
            <person name="Lieberman T.D."/>
            <person name="Swanson P.K."/>
            <person name="Smith M."/>
            <person name="Roesemann S."/>
            <person name="Alexander J.E."/>
            <person name="Rich S.A."/>
            <person name="Livny J."/>
            <person name="Vlamakis H."/>
            <person name="Clish C."/>
            <person name="Bullock K."/>
            <person name="Deik A."/>
            <person name="Scott J."/>
            <person name="Pierce K.A."/>
            <person name="Xavier R.J."/>
            <person name="Alm E.J."/>
        </authorList>
    </citation>
    <scope>NUCLEOTIDE SEQUENCE [LARGE SCALE GENOMIC DNA]</scope>
    <source>
        <strain evidence="1 2">BIOML-A198</strain>
    </source>
</reference>
<organism evidence="1 2">
    <name type="scientific">Turicibacter sanguinis</name>
    <dbReference type="NCBI Taxonomy" id="154288"/>
    <lineage>
        <taxon>Bacteria</taxon>
        <taxon>Bacillati</taxon>
        <taxon>Bacillota</taxon>
        <taxon>Erysipelotrichia</taxon>
        <taxon>Erysipelotrichales</taxon>
        <taxon>Turicibacteraceae</taxon>
        <taxon>Turicibacter</taxon>
    </lineage>
</organism>